<reference evidence="2 4" key="1">
    <citation type="submission" date="2018-06" db="EMBL/GenBank/DDBJ databases">
        <title>Genomic Encyclopedia of Type Strains, Phase III (KMG-III): the genomes of soil and plant-associated and newly described type strains.</title>
        <authorList>
            <person name="Whitman W."/>
        </authorList>
    </citation>
    <scope>NUCLEOTIDE SEQUENCE [LARGE SCALE GENOMIC DNA]</scope>
    <source>
        <strain evidence="2 4">CECT 7022</strain>
    </source>
</reference>
<protein>
    <submittedName>
        <fullName evidence="2">Uncharacterized protein</fullName>
    </submittedName>
</protein>
<evidence type="ECO:0000256" key="1">
    <source>
        <dbReference type="SAM" id="Coils"/>
    </source>
</evidence>
<evidence type="ECO:0000313" key="3">
    <source>
        <dbReference type="EMBL" id="QKS58700.1"/>
    </source>
</evidence>
<proteinExistence type="predicted"/>
<keyword evidence="5" id="KW-1185">Reference proteome</keyword>
<keyword evidence="1" id="KW-0175">Coiled coil</keyword>
<reference evidence="3 5" key="2">
    <citation type="submission" date="2020-06" db="EMBL/GenBank/DDBJ databases">
        <title>Complete genome of Paenibacillus barcinonensis KACC11450.</title>
        <authorList>
            <person name="Kim M."/>
            <person name="Park Y.-J."/>
            <person name="Shin J.-H."/>
        </authorList>
    </citation>
    <scope>NUCLEOTIDE SEQUENCE [LARGE SCALE GENOMIC DNA]</scope>
    <source>
        <strain evidence="3 5">KACC11450</strain>
    </source>
</reference>
<dbReference type="EMBL" id="CP054614">
    <property type="protein sequence ID" value="QKS58700.1"/>
    <property type="molecule type" value="Genomic_DNA"/>
</dbReference>
<organism evidence="2 4">
    <name type="scientific">Paenibacillus barcinonensis</name>
    <dbReference type="NCBI Taxonomy" id="198119"/>
    <lineage>
        <taxon>Bacteria</taxon>
        <taxon>Bacillati</taxon>
        <taxon>Bacillota</taxon>
        <taxon>Bacilli</taxon>
        <taxon>Bacillales</taxon>
        <taxon>Paenibacillaceae</taxon>
        <taxon>Paenibacillus</taxon>
    </lineage>
</organism>
<dbReference type="Proteomes" id="UP000509327">
    <property type="component" value="Chromosome"/>
</dbReference>
<dbReference type="RefSeq" id="WP_110897265.1">
    <property type="nucleotide sequence ID" value="NZ_CP054614.1"/>
</dbReference>
<dbReference type="AlphaFoldDB" id="A0A2V4W2F5"/>
<evidence type="ECO:0000313" key="2">
    <source>
        <dbReference type="EMBL" id="PYE48611.1"/>
    </source>
</evidence>
<accession>A0A2V4W2F5</accession>
<feature type="coiled-coil region" evidence="1">
    <location>
        <begin position="1"/>
        <end position="56"/>
    </location>
</feature>
<dbReference type="Proteomes" id="UP000247790">
    <property type="component" value="Unassembled WGS sequence"/>
</dbReference>
<sequence>MKLAREDIRTRKANLAEARKRKNAEIKRLRTMLNAANAVKKQIQTAQKQVSLTRERYSNGLRSFKQSLKKDSPARTLTAVNSLAAAAEKWASARQSIYTLEQRISAIYVKVGQEVNTRPK</sequence>
<dbReference type="OrthoDB" id="2679013at2"/>
<gene>
    <name evidence="2" type="ORF">DFQ00_108203</name>
    <name evidence="3" type="ORF">HUB98_22395</name>
</gene>
<dbReference type="EMBL" id="QJSW01000008">
    <property type="protein sequence ID" value="PYE48611.1"/>
    <property type="molecule type" value="Genomic_DNA"/>
</dbReference>
<name>A0A2V4W2F5_PAEBA</name>
<evidence type="ECO:0000313" key="5">
    <source>
        <dbReference type="Proteomes" id="UP000509327"/>
    </source>
</evidence>
<evidence type="ECO:0000313" key="4">
    <source>
        <dbReference type="Proteomes" id="UP000247790"/>
    </source>
</evidence>